<name>A0ABN9WFS9_9DINO</name>
<feature type="non-terminal residue" evidence="1">
    <location>
        <position position="724"/>
    </location>
</feature>
<gene>
    <name evidence="1" type="ORF">PCOR1329_LOCUS65909</name>
</gene>
<keyword evidence="2" id="KW-1185">Reference proteome</keyword>
<protein>
    <submittedName>
        <fullName evidence="1">Uncharacterized protein</fullName>
    </submittedName>
</protein>
<comment type="caution">
    <text evidence="1">The sequence shown here is derived from an EMBL/GenBank/DDBJ whole genome shotgun (WGS) entry which is preliminary data.</text>
</comment>
<sequence length="724" mass="82978">MKIEYELPNATFEPETKQYAVEVFEVEKQLEETKLPYGRPLETAIELLPQSRGAPRWRWCRPEAVEANRALPGGAEETHPTLDELPGYEAMREEARHLQEAQMNVGDLVDTAMSQAPDGSMGVDFLVRINGYDKGRAFIMIYELVMLEMRTNANVNDEEQAGEIASLLTEMCAVDIVEVYSPGRFAEMTFRCGLAHGLAVDIETGWDLRLPEQRKECNKQLKGEDPLLTIVSPPCAPFSNLRALSDSKRDPKIVVAEILEGETHLNFSMEICKERYKAGELFLHEAPGPASSWHRPSVQEGIQLAGVFLVHGPMCRWRMQATDSNGKLGFVRKETRWLTNSELLAEILKAWWQLFSKAYERSFDDEKGPTYLQLFVEVHAHMKKILKQEGLDWCRGRQVWKKGPRREMLENGKEAGTLTWIDTKKGDRTQPRYRSRLVAREIKKAMGSEDRPDQAELFSAMPPLEAFKAMVTIFVGRVDDAHRDGDAEEISYKFRDISRARFYGDVNREVYVELPEEETRDDPEPMVGRRKSQEGWFDDVLSRCDFKVTGILSSRPLEEQSVVYLNRVLIWSPFERSAYLEADARRVKKVIRDLGLENAKEVTTPAVRRRSVAEILSSNQTSPKLGDEKVKTYRSVTMRIMCPSLDRPDISYSASMQARRVKEPKETRMEDLKRIGRYLKKCPAGRRSMGRWNPAGLFTKALDQDTMERLMKLMCFTMKFDGSV</sequence>
<proteinExistence type="predicted"/>
<dbReference type="Proteomes" id="UP001189429">
    <property type="component" value="Unassembled WGS sequence"/>
</dbReference>
<reference evidence="1" key="1">
    <citation type="submission" date="2023-10" db="EMBL/GenBank/DDBJ databases">
        <authorList>
            <person name="Chen Y."/>
            <person name="Shah S."/>
            <person name="Dougan E. K."/>
            <person name="Thang M."/>
            <person name="Chan C."/>
        </authorList>
    </citation>
    <scope>NUCLEOTIDE SEQUENCE [LARGE SCALE GENOMIC DNA]</scope>
</reference>
<accession>A0ABN9WFS9</accession>
<dbReference type="EMBL" id="CAUYUJ010018464">
    <property type="protein sequence ID" value="CAK0883797.1"/>
    <property type="molecule type" value="Genomic_DNA"/>
</dbReference>
<evidence type="ECO:0000313" key="1">
    <source>
        <dbReference type="EMBL" id="CAK0883797.1"/>
    </source>
</evidence>
<evidence type="ECO:0000313" key="2">
    <source>
        <dbReference type="Proteomes" id="UP001189429"/>
    </source>
</evidence>
<organism evidence="1 2">
    <name type="scientific">Prorocentrum cordatum</name>
    <dbReference type="NCBI Taxonomy" id="2364126"/>
    <lineage>
        <taxon>Eukaryota</taxon>
        <taxon>Sar</taxon>
        <taxon>Alveolata</taxon>
        <taxon>Dinophyceae</taxon>
        <taxon>Prorocentrales</taxon>
        <taxon>Prorocentraceae</taxon>
        <taxon>Prorocentrum</taxon>
    </lineage>
</organism>